<feature type="region of interest" description="Disordered" evidence="1">
    <location>
        <begin position="39"/>
        <end position="66"/>
    </location>
</feature>
<protein>
    <submittedName>
        <fullName evidence="3">Transposase</fullName>
    </submittedName>
</protein>
<dbReference type="AlphaFoldDB" id="A0A1I7ZKA1"/>
<keyword evidence="2" id="KW-1185">Reference proteome</keyword>
<evidence type="ECO:0000313" key="2">
    <source>
        <dbReference type="Proteomes" id="UP000095287"/>
    </source>
</evidence>
<reference evidence="3" key="1">
    <citation type="submission" date="2016-11" db="UniProtKB">
        <authorList>
            <consortium name="WormBaseParasite"/>
        </authorList>
    </citation>
    <scope>IDENTIFICATION</scope>
</reference>
<organism evidence="2 3">
    <name type="scientific">Steinernema glaseri</name>
    <dbReference type="NCBI Taxonomy" id="37863"/>
    <lineage>
        <taxon>Eukaryota</taxon>
        <taxon>Metazoa</taxon>
        <taxon>Ecdysozoa</taxon>
        <taxon>Nematoda</taxon>
        <taxon>Chromadorea</taxon>
        <taxon>Rhabditida</taxon>
        <taxon>Tylenchina</taxon>
        <taxon>Panagrolaimomorpha</taxon>
        <taxon>Strongyloidoidea</taxon>
        <taxon>Steinernematidae</taxon>
        <taxon>Steinernema</taxon>
    </lineage>
</organism>
<name>A0A1I7ZKA1_9BILA</name>
<sequence>MRRPQRVPGGSGVQRREHIDVCEHGRRIRVPLQGRILRTPRRTPRMPRHQRVRAGGAALRPQRTVP</sequence>
<proteinExistence type="predicted"/>
<dbReference type="WBParaSite" id="L893_g27279.t1">
    <property type="protein sequence ID" value="L893_g27279.t1"/>
    <property type="gene ID" value="L893_g27279"/>
</dbReference>
<evidence type="ECO:0000313" key="3">
    <source>
        <dbReference type="WBParaSite" id="L893_g27279.t1"/>
    </source>
</evidence>
<evidence type="ECO:0000256" key="1">
    <source>
        <dbReference type="SAM" id="MobiDB-lite"/>
    </source>
</evidence>
<feature type="compositionally biased region" description="Basic residues" evidence="1">
    <location>
        <begin position="39"/>
        <end position="52"/>
    </location>
</feature>
<accession>A0A1I7ZKA1</accession>
<dbReference type="Proteomes" id="UP000095287">
    <property type="component" value="Unplaced"/>
</dbReference>